<dbReference type="PROSITE" id="PS50020">
    <property type="entry name" value="WW_DOMAIN_2"/>
    <property type="match status" value="1"/>
</dbReference>
<comment type="caution">
    <text evidence="3">The sequence shown here is derived from an EMBL/GenBank/DDBJ whole genome shotgun (WGS) entry which is preliminary data.</text>
</comment>
<dbReference type="SMART" id="SM00456">
    <property type="entry name" value="WW"/>
    <property type="match status" value="1"/>
</dbReference>
<proteinExistence type="predicted"/>
<name>A0AAD9IZH7_9ANNE</name>
<dbReference type="Pfam" id="PF00397">
    <property type="entry name" value="WW"/>
    <property type="match status" value="1"/>
</dbReference>
<accession>A0AAD9IZH7</accession>
<dbReference type="InterPro" id="IPR036020">
    <property type="entry name" value="WW_dom_sf"/>
</dbReference>
<organism evidence="3 4">
    <name type="scientific">Paralvinella palmiformis</name>
    <dbReference type="NCBI Taxonomy" id="53620"/>
    <lineage>
        <taxon>Eukaryota</taxon>
        <taxon>Metazoa</taxon>
        <taxon>Spiralia</taxon>
        <taxon>Lophotrochozoa</taxon>
        <taxon>Annelida</taxon>
        <taxon>Polychaeta</taxon>
        <taxon>Sedentaria</taxon>
        <taxon>Canalipalpata</taxon>
        <taxon>Terebellida</taxon>
        <taxon>Terebelliformia</taxon>
        <taxon>Alvinellidae</taxon>
        <taxon>Paralvinella</taxon>
    </lineage>
</organism>
<keyword evidence="4" id="KW-1185">Reference proteome</keyword>
<feature type="compositionally biased region" description="Polar residues" evidence="1">
    <location>
        <begin position="53"/>
        <end position="69"/>
    </location>
</feature>
<feature type="compositionally biased region" description="Polar residues" evidence="1">
    <location>
        <begin position="189"/>
        <end position="198"/>
    </location>
</feature>
<gene>
    <name evidence="3" type="ORF">LSH36_891g02018</name>
</gene>
<evidence type="ECO:0000313" key="3">
    <source>
        <dbReference type="EMBL" id="KAK2142970.1"/>
    </source>
</evidence>
<dbReference type="Proteomes" id="UP001208570">
    <property type="component" value="Unassembled WGS sequence"/>
</dbReference>
<dbReference type="SUPFAM" id="SSF51045">
    <property type="entry name" value="WW domain"/>
    <property type="match status" value="1"/>
</dbReference>
<feature type="domain" description="WW" evidence="2">
    <location>
        <begin position="11"/>
        <end position="45"/>
    </location>
</feature>
<feature type="compositionally biased region" description="Low complexity" evidence="1">
    <location>
        <begin position="319"/>
        <end position="330"/>
    </location>
</feature>
<feature type="region of interest" description="Disordered" evidence="1">
    <location>
        <begin position="259"/>
        <end position="352"/>
    </location>
</feature>
<dbReference type="AlphaFoldDB" id="A0AAD9IZH7"/>
<reference evidence="3" key="1">
    <citation type="journal article" date="2023" name="Mol. Biol. Evol.">
        <title>Third-Generation Sequencing Reveals the Adaptive Role of the Epigenome in Three Deep-Sea Polychaetes.</title>
        <authorList>
            <person name="Perez M."/>
            <person name="Aroh O."/>
            <person name="Sun Y."/>
            <person name="Lan Y."/>
            <person name="Juniper S.K."/>
            <person name="Young C.R."/>
            <person name="Angers B."/>
            <person name="Qian P.Y."/>
        </authorList>
    </citation>
    <scope>NUCLEOTIDE SEQUENCE</scope>
    <source>
        <strain evidence="3">P08H-3</strain>
    </source>
</reference>
<evidence type="ECO:0000259" key="2">
    <source>
        <dbReference type="PROSITE" id="PS50020"/>
    </source>
</evidence>
<feature type="region of interest" description="Disordered" evidence="1">
    <location>
        <begin position="53"/>
        <end position="86"/>
    </location>
</feature>
<dbReference type="CDD" id="cd00201">
    <property type="entry name" value="WW"/>
    <property type="match status" value="1"/>
</dbReference>
<sequence>MATGDNVWSAQTLPQGWDAKYDAVQRRFYFINHQMQTTTWDDPRKTAWEQAVNQKNSNQQQKFGHSSGPTHDGPSVGSTPHKSPDKMHLKEFVPTSYNGWEKHVEDKYGLKIQHIKDDVEETSFSDEASPVLDHNALAKLKHSYPSVDAEVIKDVLRGVNNELTKAKHQLNALGFSPTHTPPRHDDSSPQRSFLNQAQHKAKSHKSPAPPPPTGPTETQKANLKQKLTKEFPHCAAQVVVMALDASQYDESKTRILLKTAAGGGNRDSSRKSSPSKGCSKESPHLGQTIPVYATVKKHNTVNNETSPAKTITQRSHLESGSNLSSLIDSASSRKEQISKKSTTGRKKATKAPLLKTQPQAGEYRSKYRTQPVGANIDMWKGPNLDIILYVYFWKYTGDIGYTFLLFTDKCVISTRNVAKKTNTFRTDYMPIHGPDPKNYQGSQQKSVSNYQPVAKGPDRALAKGPNPSLVRGPSVCVDHVWTTERQSPVVCGGLINVLCPPTITSV</sequence>
<evidence type="ECO:0000256" key="1">
    <source>
        <dbReference type="SAM" id="MobiDB-lite"/>
    </source>
</evidence>
<feature type="region of interest" description="Disordered" evidence="1">
    <location>
        <begin position="172"/>
        <end position="222"/>
    </location>
</feature>
<dbReference type="EMBL" id="JAODUP010000891">
    <property type="protein sequence ID" value="KAK2142970.1"/>
    <property type="molecule type" value="Genomic_DNA"/>
</dbReference>
<feature type="compositionally biased region" description="Polar residues" evidence="1">
    <location>
        <begin position="300"/>
        <end position="314"/>
    </location>
</feature>
<dbReference type="InterPro" id="IPR001202">
    <property type="entry name" value="WW_dom"/>
</dbReference>
<feature type="compositionally biased region" description="Polar residues" evidence="1">
    <location>
        <begin position="439"/>
        <end position="451"/>
    </location>
</feature>
<dbReference type="PROSITE" id="PS01159">
    <property type="entry name" value="WW_DOMAIN_1"/>
    <property type="match status" value="1"/>
</dbReference>
<dbReference type="Gene3D" id="2.20.70.10">
    <property type="match status" value="1"/>
</dbReference>
<evidence type="ECO:0000313" key="4">
    <source>
        <dbReference type="Proteomes" id="UP001208570"/>
    </source>
</evidence>
<protein>
    <recommendedName>
        <fullName evidence="2">WW domain-containing protein</fullName>
    </recommendedName>
</protein>
<feature type="region of interest" description="Disordered" evidence="1">
    <location>
        <begin position="428"/>
        <end position="464"/>
    </location>
</feature>